<dbReference type="Proteomes" id="UP000824890">
    <property type="component" value="Unassembled WGS sequence"/>
</dbReference>
<keyword evidence="2" id="KW-1185">Reference proteome</keyword>
<gene>
    <name evidence="1" type="ORF">HID58_055540</name>
</gene>
<organism evidence="1 2">
    <name type="scientific">Brassica napus</name>
    <name type="common">Rape</name>
    <dbReference type="NCBI Taxonomy" id="3708"/>
    <lineage>
        <taxon>Eukaryota</taxon>
        <taxon>Viridiplantae</taxon>
        <taxon>Streptophyta</taxon>
        <taxon>Embryophyta</taxon>
        <taxon>Tracheophyta</taxon>
        <taxon>Spermatophyta</taxon>
        <taxon>Magnoliopsida</taxon>
        <taxon>eudicotyledons</taxon>
        <taxon>Gunneridae</taxon>
        <taxon>Pentapetalae</taxon>
        <taxon>rosids</taxon>
        <taxon>malvids</taxon>
        <taxon>Brassicales</taxon>
        <taxon>Brassicaceae</taxon>
        <taxon>Brassiceae</taxon>
        <taxon>Brassica</taxon>
    </lineage>
</organism>
<proteinExistence type="predicted"/>
<evidence type="ECO:0000313" key="1">
    <source>
        <dbReference type="EMBL" id="KAH0893111.1"/>
    </source>
</evidence>
<protein>
    <submittedName>
        <fullName evidence="1">Uncharacterized protein</fullName>
    </submittedName>
</protein>
<sequence length="28" mass="3226">MDRRSCWVSQKGEEDTLSCEDCGSMRCI</sequence>
<comment type="caution">
    <text evidence="1">The sequence shown here is derived from an EMBL/GenBank/DDBJ whole genome shotgun (WGS) entry which is preliminary data.</text>
</comment>
<reference evidence="1 2" key="1">
    <citation type="submission" date="2021-05" db="EMBL/GenBank/DDBJ databases">
        <title>Genome Assembly of Synthetic Allotetraploid Brassica napus Reveals Homoeologous Exchanges between Subgenomes.</title>
        <authorList>
            <person name="Davis J.T."/>
        </authorList>
    </citation>
    <scope>NUCLEOTIDE SEQUENCE [LARGE SCALE GENOMIC DNA]</scope>
    <source>
        <strain evidence="2">cv. Da-Ae</strain>
        <tissue evidence="1">Seedling</tissue>
    </source>
</reference>
<accession>A0ABQ8AKM2</accession>
<name>A0ABQ8AKM2_BRANA</name>
<evidence type="ECO:0000313" key="2">
    <source>
        <dbReference type="Proteomes" id="UP000824890"/>
    </source>
</evidence>
<dbReference type="EMBL" id="JAGKQM010000013">
    <property type="protein sequence ID" value="KAH0893111.1"/>
    <property type="molecule type" value="Genomic_DNA"/>
</dbReference>